<evidence type="ECO:0000259" key="1">
    <source>
        <dbReference type="Pfam" id="PF10551"/>
    </source>
</evidence>
<dbReference type="Pfam" id="PF10551">
    <property type="entry name" value="MULE"/>
    <property type="match status" value="1"/>
</dbReference>
<accession>A0AAW2LKF8</accession>
<protein>
    <recommendedName>
        <fullName evidence="1">MULE transposase domain-containing protein</fullName>
    </recommendedName>
</protein>
<gene>
    <name evidence="2" type="ORF">Sradi_5232700</name>
</gene>
<feature type="domain" description="MULE transposase" evidence="1">
    <location>
        <begin position="11"/>
        <end position="86"/>
    </location>
</feature>
<evidence type="ECO:0000313" key="2">
    <source>
        <dbReference type="EMBL" id="KAL0319712.1"/>
    </source>
</evidence>
<organism evidence="2">
    <name type="scientific">Sesamum radiatum</name>
    <name type="common">Black benniseed</name>
    <dbReference type="NCBI Taxonomy" id="300843"/>
    <lineage>
        <taxon>Eukaryota</taxon>
        <taxon>Viridiplantae</taxon>
        <taxon>Streptophyta</taxon>
        <taxon>Embryophyta</taxon>
        <taxon>Tracheophyta</taxon>
        <taxon>Spermatophyta</taxon>
        <taxon>Magnoliopsida</taxon>
        <taxon>eudicotyledons</taxon>
        <taxon>Gunneridae</taxon>
        <taxon>Pentapetalae</taxon>
        <taxon>asterids</taxon>
        <taxon>lamiids</taxon>
        <taxon>Lamiales</taxon>
        <taxon>Pedaliaceae</taxon>
        <taxon>Sesamum</taxon>
    </lineage>
</organism>
<reference evidence="2" key="1">
    <citation type="submission" date="2020-06" db="EMBL/GenBank/DDBJ databases">
        <authorList>
            <person name="Li T."/>
            <person name="Hu X."/>
            <person name="Zhang T."/>
            <person name="Song X."/>
            <person name="Zhang H."/>
            <person name="Dai N."/>
            <person name="Sheng W."/>
            <person name="Hou X."/>
            <person name="Wei L."/>
        </authorList>
    </citation>
    <scope>NUCLEOTIDE SEQUENCE</scope>
    <source>
        <strain evidence="2">G02</strain>
        <tissue evidence="2">Leaf</tissue>
    </source>
</reference>
<reference evidence="2" key="2">
    <citation type="journal article" date="2024" name="Plant">
        <title>Genomic evolution and insights into agronomic trait innovations of Sesamum species.</title>
        <authorList>
            <person name="Miao H."/>
            <person name="Wang L."/>
            <person name="Qu L."/>
            <person name="Liu H."/>
            <person name="Sun Y."/>
            <person name="Le M."/>
            <person name="Wang Q."/>
            <person name="Wei S."/>
            <person name="Zheng Y."/>
            <person name="Lin W."/>
            <person name="Duan Y."/>
            <person name="Cao H."/>
            <person name="Xiong S."/>
            <person name="Wang X."/>
            <person name="Wei L."/>
            <person name="Li C."/>
            <person name="Ma Q."/>
            <person name="Ju M."/>
            <person name="Zhao R."/>
            <person name="Li G."/>
            <person name="Mu C."/>
            <person name="Tian Q."/>
            <person name="Mei H."/>
            <person name="Zhang T."/>
            <person name="Gao T."/>
            <person name="Zhang H."/>
        </authorList>
    </citation>
    <scope>NUCLEOTIDE SEQUENCE</scope>
    <source>
        <strain evidence="2">G02</strain>
    </source>
</reference>
<name>A0AAW2LKF8_SESRA</name>
<dbReference type="PANTHER" id="PTHR31973:SF187">
    <property type="entry name" value="MUTATOR TRANSPOSASE MUDRA PROTEIN"/>
    <property type="match status" value="1"/>
</dbReference>
<proteinExistence type="predicted"/>
<dbReference type="PANTHER" id="PTHR31973">
    <property type="entry name" value="POLYPROTEIN, PUTATIVE-RELATED"/>
    <property type="match status" value="1"/>
</dbReference>
<dbReference type="EMBL" id="JACGWJ010000024">
    <property type="protein sequence ID" value="KAL0319712.1"/>
    <property type="molecule type" value="Genomic_DNA"/>
</dbReference>
<dbReference type="AlphaFoldDB" id="A0AAW2LKF8"/>
<comment type="caution">
    <text evidence="2">The sequence shown here is derived from an EMBL/GenBank/DDBJ whole genome shotgun (WGS) entry which is preliminary data.</text>
</comment>
<sequence>MFWWAVACGSGRDENDNMLPIAIAVVPVENRENWTWFLSELLEDIGGLRIGRWSFISDKQKGLLETLKDLVPDSEYRYCIMHLYQNFKMKYKSQELKNYFWRAYATGNSKNFQIWMKKLEEADPKKNPEYETAHEWL</sequence>
<dbReference type="InterPro" id="IPR018289">
    <property type="entry name" value="MULE_transposase_dom"/>
</dbReference>